<sequence length="877" mass="98106">MEIELEPRVKPLDYKVKGVSRESPSQKAANVLDSDLRTHWSTATNTKEWILLELDEPCLLSHIRIYNKSVLEWEIAAGLRYKPETFVKVRSRCEAPRRDMIYPMNYTPCRYVKISCLRGNPIAVFFVQMIGVPVAGLEPEFQPVVNHLLPHIVSHRQDGDDMHLQLLQDMTVRLSPFLPQLETDLVGFSDAPDLNLRFLAMLAGPSIQYYILAASKSIGNGTETEVSKNYQMSSPLTVSSNFEPRKSRSILPVVPSSSSCVVFRPDAIFMLLRMAYKDSTFGAICRVASRILLKIVATLSSPLYHPLLHACAGYLSSFSQSHAKAGCVLIDLCSSVLAPWMPRVIAKVDLVIELLEDLLGVIQNARQSLDQARAALKYILLALSGYFDDILGSYKNSNGGVAQLLLACFFQFCIHTCSCLLKSTFGSPLLPNLSTQIFLLQELNAVNDCDGKIDDHDTPGQSDVYEDAIPFFVAPELRCESLDNHSSRLNEGSLISSHGNVNIEPIEGVQGTNPDRFRGELVLDFGTNIEYFNLEADYFQLVNYRDCEVKASEFRRLALDLSSQNELTSEGHDASIDALLLAAECYVNPYFMMSCKYSPNHMKGMKSNEATVSKSSPTSELIKLAGKSKADLETIAHLERKRDKVVLQILLEAAELDRKYHLNLSDSESCPYNGEGLDEKMIMLSSNDVQSVDAVTLVRQNQALLWTFVIRLLQRKPNSMHEILMQSLLFLLRSATKLHCRPEDVIDIILSSAEFLNGLLTSLYYQIKDGNSQLEPGTIHGTQRHWILLQKLVHASSGGNYRTDFTSTSSANNSFCSGNLIPASAWMQRISNFQLANFLWSFPRLDGGIPKCKTVYNGPSFSCIRFITVNKFVAYIF</sequence>
<dbReference type="EMBL" id="JAGKQH010000014">
    <property type="protein sequence ID" value="KAG6582543.1"/>
    <property type="molecule type" value="Genomic_DNA"/>
</dbReference>
<name>A0AAV6ML66_9ROSI</name>
<dbReference type="GO" id="GO:0005634">
    <property type="term" value="C:nucleus"/>
    <property type="evidence" value="ECO:0007669"/>
    <property type="project" value="InterPro"/>
</dbReference>
<dbReference type="Pfam" id="PF01834">
    <property type="entry name" value="XRCC1_N"/>
    <property type="match status" value="1"/>
</dbReference>
<keyword evidence="3" id="KW-1185">Reference proteome</keyword>
<feature type="non-terminal residue" evidence="2">
    <location>
        <position position="1"/>
    </location>
</feature>
<proteinExistence type="predicted"/>
<reference evidence="2 3" key="1">
    <citation type="journal article" date="2021" name="Hortic Res">
        <title>The domestication of Cucurbita argyrosperma as revealed by the genome of its wild relative.</title>
        <authorList>
            <person name="Barrera-Redondo J."/>
            <person name="Sanchez-de la Vega G."/>
            <person name="Aguirre-Liguori J.A."/>
            <person name="Castellanos-Morales G."/>
            <person name="Gutierrez-Guerrero Y.T."/>
            <person name="Aguirre-Dugua X."/>
            <person name="Aguirre-Planter E."/>
            <person name="Tenaillon M.I."/>
            <person name="Lira-Saade R."/>
            <person name="Eguiarte L.E."/>
        </authorList>
    </citation>
    <scope>NUCLEOTIDE SEQUENCE [LARGE SCALE GENOMIC DNA]</scope>
    <source>
        <strain evidence="2">JBR-2021</strain>
    </source>
</reference>
<accession>A0AAV6ML66</accession>
<gene>
    <name evidence="2" type="ORF">SDJN03_22545</name>
</gene>
<dbReference type="GO" id="GO:0003684">
    <property type="term" value="F:damaged DNA binding"/>
    <property type="evidence" value="ECO:0007669"/>
    <property type="project" value="InterPro"/>
</dbReference>
<evidence type="ECO:0000313" key="2">
    <source>
        <dbReference type="EMBL" id="KAG6582543.1"/>
    </source>
</evidence>
<dbReference type="PANTHER" id="PTHR35833:SF1">
    <property type="entry name" value="GALACTOSE-BINDING DOMAIN-CONTAINING PROTEIN"/>
    <property type="match status" value="1"/>
</dbReference>
<dbReference type="AlphaFoldDB" id="A0AAV6ML66"/>
<comment type="caution">
    <text evidence="2">The sequence shown here is derived from an EMBL/GenBank/DDBJ whole genome shotgun (WGS) entry which is preliminary data.</text>
</comment>
<dbReference type="PANTHER" id="PTHR35833">
    <property type="entry name" value="GALACTOSE-BINDING DOMAIN-LIKE, ARMADILLO-TYPE FOLD PROTEIN-RELATED"/>
    <property type="match status" value="1"/>
</dbReference>
<evidence type="ECO:0000313" key="3">
    <source>
        <dbReference type="Proteomes" id="UP000685013"/>
    </source>
</evidence>
<dbReference type="InterPro" id="IPR002706">
    <property type="entry name" value="Xrcc1_N"/>
</dbReference>
<organism evidence="2 3">
    <name type="scientific">Cucurbita argyrosperma subsp. sororia</name>
    <dbReference type="NCBI Taxonomy" id="37648"/>
    <lineage>
        <taxon>Eukaryota</taxon>
        <taxon>Viridiplantae</taxon>
        <taxon>Streptophyta</taxon>
        <taxon>Embryophyta</taxon>
        <taxon>Tracheophyta</taxon>
        <taxon>Spermatophyta</taxon>
        <taxon>Magnoliopsida</taxon>
        <taxon>eudicotyledons</taxon>
        <taxon>Gunneridae</taxon>
        <taxon>Pentapetalae</taxon>
        <taxon>rosids</taxon>
        <taxon>fabids</taxon>
        <taxon>Cucurbitales</taxon>
        <taxon>Cucurbitaceae</taxon>
        <taxon>Cucurbiteae</taxon>
        <taxon>Cucurbita</taxon>
    </lineage>
</organism>
<feature type="domain" description="DNA-repair protein Xrcc1 N-terminal" evidence="1">
    <location>
        <begin position="15"/>
        <end position="69"/>
    </location>
</feature>
<evidence type="ECO:0000259" key="1">
    <source>
        <dbReference type="Pfam" id="PF01834"/>
    </source>
</evidence>
<protein>
    <recommendedName>
        <fullName evidence="1">DNA-repair protein Xrcc1 N-terminal domain-containing protein</fullName>
    </recommendedName>
</protein>
<dbReference type="Proteomes" id="UP000685013">
    <property type="component" value="Chromosome 14"/>
</dbReference>
<dbReference type="GO" id="GO:0000012">
    <property type="term" value="P:single strand break repair"/>
    <property type="evidence" value="ECO:0007669"/>
    <property type="project" value="InterPro"/>
</dbReference>